<name>A0A1X2HYB1_9FUNG</name>
<dbReference type="AlphaFoldDB" id="A0A1X2HYB1"/>
<protein>
    <submittedName>
        <fullName evidence="1">Uncharacterized protein</fullName>
    </submittedName>
</protein>
<organism evidence="1 2">
    <name type="scientific">Absidia repens</name>
    <dbReference type="NCBI Taxonomy" id="90262"/>
    <lineage>
        <taxon>Eukaryota</taxon>
        <taxon>Fungi</taxon>
        <taxon>Fungi incertae sedis</taxon>
        <taxon>Mucoromycota</taxon>
        <taxon>Mucoromycotina</taxon>
        <taxon>Mucoromycetes</taxon>
        <taxon>Mucorales</taxon>
        <taxon>Cunninghamellaceae</taxon>
        <taxon>Absidia</taxon>
    </lineage>
</organism>
<sequence>MILDIHPLPAQVIQLAPFGDRYLMRSNGGHLSLSCEKKDDFGRKTITFNKYLMHSGSGNDRCHTMLSMDFQPNGKVSFMILGQTFAGYYLCPEESGKYITQCHILMILIMKKALAHLMVKTYKIGLNQRSLEWSSENAGTGGGDCTNRYFVKVSEKSLQDGEVFHVFDNRKIRQGAVCSFNIDYKYYIPFERVSIPRLNPYGKLIAKIKPLLNVQN</sequence>
<proteinExistence type="predicted"/>
<dbReference type="Proteomes" id="UP000193560">
    <property type="component" value="Unassembled WGS sequence"/>
</dbReference>
<evidence type="ECO:0000313" key="2">
    <source>
        <dbReference type="Proteomes" id="UP000193560"/>
    </source>
</evidence>
<evidence type="ECO:0000313" key="1">
    <source>
        <dbReference type="EMBL" id="ORZ05270.1"/>
    </source>
</evidence>
<dbReference type="EMBL" id="MCGE01000045">
    <property type="protein sequence ID" value="ORZ05270.1"/>
    <property type="molecule type" value="Genomic_DNA"/>
</dbReference>
<accession>A0A1X2HYB1</accession>
<comment type="caution">
    <text evidence="1">The sequence shown here is derived from an EMBL/GenBank/DDBJ whole genome shotgun (WGS) entry which is preliminary data.</text>
</comment>
<reference evidence="1 2" key="1">
    <citation type="submission" date="2016-07" db="EMBL/GenBank/DDBJ databases">
        <title>Pervasive Adenine N6-methylation of Active Genes in Fungi.</title>
        <authorList>
            <consortium name="DOE Joint Genome Institute"/>
            <person name="Mondo S.J."/>
            <person name="Dannebaum R.O."/>
            <person name="Kuo R.C."/>
            <person name="Labutti K."/>
            <person name="Haridas S."/>
            <person name="Kuo A."/>
            <person name="Salamov A."/>
            <person name="Ahrendt S.R."/>
            <person name="Lipzen A."/>
            <person name="Sullivan W."/>
            <person name="Andreopoulos W.B."/>
            <person name="Clum A."/>
            <person name="Lindquist E."/>
            <person name="Daum C."/>
            <person name="Ramamoorthy G.K."/>
            <person name="Gryganskyi A."/>
            <person name="Culley D."/>
            <person name="Magnuson J.K."/>
            <person name="James T.Y."/>
            <person name="O'Malley M.A."/>
            <person name="Stajich J.E."/>
            <person name="Spatafora J.W."/>
            <person name="Visel A."/>
            <person name="Grigoriev I.V."/>
        </authorList>
    </citation>
    <scope>NUCLEOTIDE SEQUENCE [LARGE SCALE GENOMIC DNA]</scope>
    <source>
        <strain evidence="1 2">NRRL 1336</strain>
    </source>
</reference>
<keyword evidence="2" id="KW-1185">Reference proteome</keyword>
<gene>
    <name evidence="1" type="ORF">BCR42DRAFT_398367</name>
</gene>